<reference evidence="1 4" key="3">
    <citation type="journal article" date="2017" name="Nat. Microbiol.">
        <title>Natural product diversity associated with the nematode symbionts Photorhabdus and Xenorhabdus.</title>
        <authorList>
            <person name="Tobias N.J."/>
            <person name="Wolff H."/>
            <person name="Djahanschiri B."/>
            <person name="Grundmann F."/>
            <person name="Kronenwerth M."/>
            <person name="Shi Y.M."/>
            <person name="Simonyi S."/>
            <person name="Grun P."/>
            <person name="Shapiro-Ilan D."/>
            <person name="Pidot S.J."/>
            <person name="Stinear T.P."/>
            <person name="Ebersberger I."/>
            <person name="Bode H.B."/>
        </authorList>
    </citation>
    <scope>NUCLEOTIDE SEQUENCE [LARGE SCALE GENOMIC DNA]</scope>
    <source>
        <strain evidence="1 4">DSM 16336</strain>
    </source>
</reference>
<protein>
    <submittedName>
        <fullName evidence="2">Uncharacterized protein</fullName>
    </submittedName>
</protein>
<reference evidence="2" key="1">
    <citation type="submission" date="2016-12" db="EMBL/GenBank/DDBJ databases">
        <authorList>
            <person name="Song W.-J."/>
            <person name="Kurnit D.M."/>
        </authorList>
    </citation>
    <scope>NUCLEOTIDE SEQUENCE [LARGE SCALE GENOMIC DNA]</scope>
    <source>
        <strain evidence="2">HGB1681</strain>
    </source>
</reference>
<dbReference type="Proteomes" id="UP000196435">
    <property type="component" value="Unassembled WGS sequence"/>
</dbReference>
<organism evidence="2 3">
    <name type="scientific">Xenorhabdus innexi</name>
    <dbReference type="NCBI Taxonomy" id="290109"/>
    <lineage>
        <taxon>Bacteria</taxon>
        <taxon>Pseudomonadati</taxon>
        <taxon>Pseudomonadota</taxon>
        <taxon>Gammaproteobacteria</taxon>
        <taxon>Enterobacterales</taxon>
        <taxon>Morganellaceae</taxon>
        <taxon>Xenorhabdus</taxon>
    </lineage>
</organism>
<proteinExistence type="predicted"/>
<dbReference type="EMBL" id="NIBU01000009">
    <property type="protein sequence ID" value="PHM37242.1"/>
    <property type="molecule type" value="Genomic_DNA"/>
</dbReference>
<evidence type="ECO:0000313" key="4">
    <source>
        <dbReference type="Proteomes" id="UP000224871"/>
    </source>
</evidence>
<evidence type="ECO:0000313" key="3">
    <source>
        <dbReference type="Proteomes" id="UP000196435"/>
    </source>
</evidence>
<dbReference type="EMBL" id="FTLG01000237">
    <property type="protein sequence ID" value="SIP74972.1"/>
    <property type="molecule type" value="Genomic_DNA"/>
</dbReference>
<gene>
    <name evidence="1" type="ORF">Xinn_01209</name>
    <name evidence="2" type="ORF">XIS1_900007</name>
</gene>
<accession>A0A1N6N1R9</accession>
<dbReference type="RefSeq" id="WP_169923534.1">
    <property type="nucleotide sequence ID" value="NZ_CAWNQC010000292.1"/>
</dbReference>
<dbReference type="AlphaFoldDB" id="A0A1N6N1R9"/>
<reference evidence="3" key="2">
    <citation type="submission" date="2016-12" db="EMBL/GenBank/DDBJ databases">
        <authorList>
            <person name="Gaudriault S."/>
        </authorList>
    </citation>
    <scope>NUCLEOTIDE SEQUENCE [LARGE SCALE GENOMIC DNA]</scope>
    <source>
        <strain evidence="3">HGB1681 (deposited as PTA-6826 in the American Type Culture Collection)</strain>
    </source>
</reference>
<evidence type="ECO:0000313" key="1">
    <source>
        <dbReference type="EMBL" id="PHM37242.1"/>
    </source>
</evidence>
<evidence type="ECO:0000313" key="2">
    <source>
        <dbReference type="EMBL" id="SIP74972.1"/>
    </source>
</evidence>
<keyword evidence="4" id="KW-1185">Reference proteome</keyword>
<dbReference type="Proteomes" id="UP000224871">
    <property type="component" value="Unassembled WGS sequence"/>
</dbReference>
<name>A0A1N6N1R9_9GAMM</name>
<sequence length="51" mass="6175">MIEHILNQAIEHSHRIFKGKTTNIAYFNINNQSETRKNRYSRENCLNREIK</sequence>